<dbReference type="GO" id="GO:0052856">
    <property type="term" value="F:NAD(P)HX epimerase activity"/>
    <property type="evidence" value="ECO:0007669"/>
    <property type="project" value="TreeGrafter"/>
</dbReference>
<evidence type="ECO:0000313" key="9">
    <source>
        <dbReference type="Proteomes" id="UP000016462"/>
    </source>
</evidence>
<organism evidence="8 9">
    <name type="scientific">Agrococcus pavilionensis RW1</name>
    <dbReference type="NCBI Taxonomy" id="1330458"/>
    <lineage>
        <taxon>Bacteria</taxon>
        <taxon>Bacillati</taxon>
        <taxon>Actinomycetota</taxon>
        <taxon>Actinomycetes</taxon>
        <taxon>Micrococcales</taxon>
        <taxon>Microbacteriaceae</taxon>
        <taxon>Agrococcus</taxon>
    </lineage>
</organism>
<dbReference type="EMBL" id="ASHR01000043">
    <property type="protein sequence ID" value="ERG63009.1"/>
    <property type="molecule type" value="Genomic_DNA"/>
</dbReference>
<dbReference type="GO" id="GO:0110051">
    <property type="term" value="P:metabolite repair"/>
    <property type="evidence" value="ECO:0007669"/>
    <property type="project" value="TreeGrafter"/>
</dbReference>
<dbReference type="PANTHER" id="PTHR12592:SF0">
    <property type="entry name" value="ATP-DEPENDENT (S)-NAD(P)H-HYDRATE DEHYDRATASE"/>
    <property type="match status" value="1"/>
</dbReference>
<dbReference type="RefSeq" id="WP_021011766.1">
    <property type="nucleotide sequence ID" value="NZ_ASHR01000043.1"/>
</dbReference>
<proteinExistence type="inferred from homology"/>
<protein>
    <recommendedName>
        <fullName evidence="6">ADP-dependent (S)-NAD(P)H-hydrate dehydratase</fullName>
        <ecNumber evidence="6">4.2.1.136</ecNumber>
    </recommendedName>
    <alternativeName>
        <fullName evidence="6">ADP-dependent NAD(P)HX dehydratase</fullName>
    </alternativeName>
</protein>
<keyword evidence="3 6" id="KW-0521">NADP</keyword>
<feature type="binding site" evidence="6">
    <location>
        <position position="86"/>
    </location>
    <ligand>
        <name>(6S)-NADPHX</name>
        <dbReference type="ChEBI" id="CHEBI:64076"/>
    </ligand>
</feature>
<comment type="similarity">
    <text evidence="6">Belongs to the NnrD/CARKD family.</text>
</comment>
<dbReference type="HAMAP" id="MF_01965">
    <property type="entry name" value="NADHX_dehydratase"/>
    <property type="match status" value="1"/>
</dbReference>
<dbReference type="InterPro" id="IPR017953">
    <property type="entry name" value="Carbohydrate_kinase_pred_CS"/>
</dbReference>
<comment type="caution">
    <text evidence="8">The sequence shown here is derived from an EMBL/GenBank/DDBJ whole genome shotgun (WGS) entry which is preliminary data.</text>
</comment>
<evidence type="ECO:0000313" key="8">
    <source>
        <dbReference type="EMBL" id="ERG63009.1"/>
    </source>
</evidence>
<gene>
    <name evidence="6" type="primary">nnrD</name>
    <name evidence="8" type="ORF">L332_00845</name>
</gene>
<feature type="binding site" evidence="6">
    <location>
        <position position="31"/>
    </location>
    <ligand>
        <name>(6S)-NADPHX</name>
        <dbReference type="ChEBI" id="CHEBI:64076"/>
    </ligand>
</feature>
<comment type="subunit">
    <text evidence="6">Homotetramer.</text>
</comment>
<dbReference type="AlphaFoldDB" id="U1LL27"/>
<evidence type="ECO:0000259" key="7">
    <source>
        <dbReference type="PROSITE" id="PS51383"/>
    </source>
</evidence>
<evidence type="ECO:0000256" key="4">
    <source>
        <dbReference type="ARBA" id="ARBA00023027"/>
    </source>
</evidence>
<dbReference type="GO" id="GO:0046496">
    <property type="term" value="P:nicotinamide nucleotide metabolic process"/>
    <property type="evidence" value="ECO:0007669"/>
    <property type="project" value="UniProtKB-UniRule"/>
</dbReference>
<comment type="catalytic activity">
    <reaction evidence="6">
        <text>(6S)-NADHX + ADP = AMP + phosphate + NADH + H(+)</text>
        <dbReference type="Rhea" id="RHEA:32223"/>
        <dbReference type="ChEBI" id="CHEBI:15378"/>
        <dbReference type="ChEBI" id="CHEBI:43474"/>
        <dbReference type="ChEBI" id="CHEBI:57945"/>
        <dbReference type="ChEBI" id="CHEBI:64074"/>
        <dbReference type="ChEBI" id="CHEBI:456215"/>
        <dbReference type="ChEBI" id="CHEBI:456216"/>
        <dbReference type="EC" id="4.2.1.136"/>
    </reaction>
</comment>
<sequence>MQWLRVPGSDDDKRSMGVLGVITGSERYPGAAVLGVEAAWRTGIGMVRLWAPRRVQDLVLARRPETVCHALDEPADGVDAWLLGSGQDARERDPALRSALLEALAAGAPCVVDAGALDLVPGHAGPAVVTPHGRELERILEQLGAPVEADARMRAAAAAAALDAVVVAKGAATHVVEPSGAATTVEAATHRLATAGTGDVLAGMLGALVAANPDATRESERLASIAALGVALHGQAAAAAAEGDRPIAALDVAEHVPAVIAARLER</sequence>
<keyword evidence="1 6" id="KW-0547">Nucleotide-binding</keyword>
<dbReference type="Proteomes" id="UP000016462">
    <property type="component" value="Unassembled WGS sequence"/>
</dbReference>
<accession>U1LL27</accession>
<dbReference type="CDD" id="cd01171">
    <property type="entry name" value="YXKO-related"/>
    <property type="match status" value="1"/>
</dbReference>
<comment type="catalytic activity">
    <reaction evidence="6">
        <text>(6S)-NADPHX + ADP = AMP + phosphate + NADPH + H(+)</text>
        <dbReference type="Rhea" id="RHEA:32235"/>
        <dbReference type="ChEBI" id="CHEBI:15378"/>
        <dbReference type="ChEBI" id="CHEBI:43474"/>
        <dbReference type="ChEBI" id="CHEBI:57783"/>
        <dbReference type="ChEBI" id="CHEBI:64076"/>
        <dbReference type="ChEBI" id="CHEBI:456215"/>
        <dbReference type="ChEBI" id="CHEBI:456216"/>
        <dbReference type="EC" id="4.2.1.136"/>
    </reaction>
</comment>
<dbReference type="GO" id="GO:0005524">
    <property type="term" value="F:ATP binding"/>
    <property type="evidence" value="ECO:0007669"/>
    <property type="project" value="UniProtKB-KW"/>
</dbReference>
<comment type="cofactor">
    <cofactor evidence="6">
        <name>Mg(2+)</name>
        <dbReference type="ChEBI" id="CHEBI:18420"/>
    </cofactor>
</comment>
<comment type="function">
    <text evidence="6">Catalyzes the dehydration of the S-form of NAD(P)HX at the expense of ADP, which is converted to AMP. Together with NAD(P)HX epimerase, which catalyzes the epimerization of the S- and R-forms, the enzyme allows the repair of both epimers of NAD(P)HX, a damaged form of NAD(P)H that is a result of enzymatic or heat-dependent hydration.</text>
</comment>
<dbReference type="SUPFAM" id="SSF53613">
    <property type="entry name" value="Ribokinase-like"/>
    <property type="match status" value="1"/>
</dbReference>
<name>U1LL27_9MICO</name>
<evidence type="ECO:0000256" key="2">
    <source>
        <dbReference type="ARBA" id="ARBA00022840"/>
    </source>
</evidence>
<keyword evidence="4 6" id="KW-0520">NAD</keyword>
<reference evidence="8 9" key="1">
    <citation type="journal article" date="2013" name="Genome Announc.">
        <title>First draft genome sequence from a member of the genus agrococcus, isolated from modern microbialites.</title>
        <authorList>
            <person name="White R.A.III."/>
            <person name="Grassa C.J."/>
            <person name="Suttle C.A."/>
        </authorList>
    </citation>
    <scope>NUCLEOTIDE SEQUENCE [LARGE SCALE GENOMIC DNA]</scope>
    <source>
        <strain evidence="8 9">RW1</strain>
    </source>
</reference>
<dbReference type="PROSITE" id="PS51383">
    <property type="entry name" value="YJEF_C_3"/>
    <property type="match status" value="1"/>
</dbReference>
<dbReference type="Gene3D" id="3.40.1190.20">
    <property type="match status" value="1"/>
</dbReference>
<dbReference type="PROSITE" id="PS01050">
    <property type="entry name" value="YJEF_C_2"/>
    <property type="match status" value="1"/>
</dbReference>
<feature type="binding site" evidence="6">
    <location>
        <position position="132"/>
    </location>
    <ligand>
        <name>(6S)-NADPHX</name>
        <dbReference type="ChEBI" id="CHEBI:64076"/>
    </ligand>
</feature>
<evidence type="ECO:0000256" key="6">
    <source>
        <dbReference type="HAMAP-Rule" id="MF_01965"/>
    </source>
</evidence>
<dbReference type="InterPro" id="IPR029056">
    <property type="entry name" value="Ribokinase-like"/>
</dbReference>
<keyword evidence="9" id="KW-1185">Reference proteome</keyword>
<dbReference type="Pfam" id="PF01256">
    <property type="entry name" value="Carb_kinase"/>
    <property type="match status" value="1"/>
</dbReference>
<keyword evidence="2 6" id="KW-0067">ATP-binding</keyword>
<dbReference type="PANTHER" id="PTHR12592">
    <property type="entry name" value="ATP-DEPENDENT (S)-NAD(P)H-HYDRATE DEHYDRATASE FAMILY MEMBER"/>
    <property type="match status" value="1"/>
</dbReference>
<keyword evidence="5 6" id="KW-0456">Lyase</keyword>
<dbReference type="GO" id="GO:0052855">
    <property type="term" value="F:ADP-dependent NAD(P)H-hydrate dehydratase activity"/>
    <property type="evidence" value="ECO:0007669"/>
    <property type="project" value="UniProtKB-UniRule"/>
</dbReference>
<feature type="binding site" evidence="6">
    <location>
        <begin position="169"/>
        <end position="173"/>
    </location>
    <ligand>
        <name>AMP</name>
        <dbReference type="ChEBI" id="CHEBI:456215"/>
    </ligand>
</feature>
<dbReference type="EC" id="4.2.1.136" evidence="6"/>
<evidence type="ECO:0000256" key="5">
    <source>
        <dbReference type="ARBA" id="ARBA00023239"/>
    </source>
</evidence>
<evidence type="ECO:0000256" key="3">
    <source>
        <dbReference type="ARBA" id="ARBA00022857"/>
    </source>
</evidence>
<dbReference type="InterPro" id="IPR000631">
    <property type="entry name" value="CARKD"/>
</dbReference>
<feature type="domain" description="YjeF C-terminal" evidence="7">
    <location>
        <begin position="1"/>
        <end position="263"/>
    </location>
</feature>
<evidence type="ECO:0000256" key="1">
    <source>
        <dbReference type="ARBA" id="ARBA00022741"/>
    </source>
</evidence>
<feature type="binding site" evidence="6">
    <location>
        <position position="198"/>
    </location>
    <ligand>
        <name>AMP</name>
        <dbReference type="ChEBI" id="CHEBI:456215"/>
    </ligand>
</feature>
<dbReference type="OrthoDB" id="9806925at2"/>
<feature type="binding site" evidence="6">
    <location>
        <position position="199"/>
    </location>
    <ligand>
        <name>(6S)-NADPHX</name>
        <dbReference type="ChEBI" id="CHEBI:64076"/>
    </ligand>
</feature>